<dbReference type="Gene3D" id="1.10.150.130">
    <property type="match status" value="1"/>
</dbReference>
<evidence type="ECO:0000313" key="3">
    <source>
        <dbReference type="EMBL" id="SVC09098.1"/>
    </source>
</evidence>
<dbReference type="SUPFAM" id="SSF47823">
    <property type="entry name" value="lambda integrase-like, N-terminal domain"/>
    <property type="match status" value="1"/>
</dbReference>
<evidence type="ECO:0000259" key="2">
    <source>
        <dbReference type="PROSITE" id="PS51900"/>
    </source>
</evidence>
<evidence type="ECO:0000256" key="1">
    <source>
        <dbReference type="ARBA" id="ARBA00023125"/>
    </source>
</evidence>
<keyword evidence="1" id="KW-0238">DNA-binding</keyword>
<dbReference type="InterPro" id="IPR044068">
    <property type="entry name" value="CB"/>
</dbReference>
<gene>
    <name evidence="3" type="ORF">METZ01_LOCUS261952</name>
</gene>
<dbReference type="InterPro" id="IPR010998">
    <property type="entry name" value="Integrase_recombinase_N"/>
</dbReference>
<dbReference type="PROSITE" id="PS51900">
    <property type="entry name" value="CB"/>
    <property type="match status" value="1"/>
</dbReference>
<accession>A0A382JBH3</accession>
<dbReference type="InterPro" id="IPR004107">
    <property type="entry name" value="Integrase_SAM-like_N"/>
</dbReference>
<dbReference type="EMBL" id="UINC01073028">
    <property type="protein sequence ID" value="SVC09098.1"/>
    <property type="molecule type" value="Genomic_DNA"/>
</dbReference>
<proteinExistence type="predicted"/>
<dbReference type="GO" id="GO:0015074">
    <property type="term" value="P:DNA integration"/>
    <property type="evidence" value="ECO:0007669"/>
    <property type="project" value="InterPro"/>
</dbReference>
<dbReference type="GO" id="GO:0003677">
    <property type="term" value="F:DNA binding"/>
    <property type="evidence" value="ECO:0007669"/>
    <property type="project" value="UniProtKB-KW"/>
</dbReference>
<protein>
    <recommendedName>
        <fullName evidence="2">Core-binding (CB) domain-containing protein</fullName>
    </recommendedName>
</protein>
<dbReference type="Pfam" id="PF02899">
    <property type="entry name" value="Phage_int_SAM_1"/>
    <property type="match status" value="1"/>
</dbReference>
<sequence length="55" mass="6083">MVALFAVELEARRMKPATVARKQCALRAFFRFLMRQGVLDTNPASLAAGDGSRRS</sequence>
<dbReference type="AlphaFoldDB" id="A0A382JBH3"/>
<reference evidence="3" key="1">
    <citation type="submission" date="2018-05" db="EMBL/GenBank/DDBJ databases">
        <authorList>
            <person name="Lanie J.A."/>
            <person name="Ng W.-L."/>
            <person name="Kazmierczak K.M."/>
            <person name="Andrzejewski T.M."/>
            <person name="Davidsen T.M."/>
            <person name="Wayne K.J."/>
            <person name="Tettelin H."/>
            <person name="Glass J.I."/>
            <person name="Rusch D."/>
            <person name="Podicherti R."/>
            <person name="Tsui H.-C.T."/>
            <person name="Winkler M.E."/>
        </authorList>
    </citation>
    <scope>NUCLEOTIDE SEQUENCE</scope>
</reference>
<organism evidence="3">
    <name type="scientific">marine metagenome</name>
    <dbReference type="NCBI Taxonomy" id="408172"/>
    <lineage>
        <taxon>unclassified sequences</taxon>
        <taxon>metagenomes</taxon>
        <taxon>ecological metagenomes</taxon>
    </lineage>
</organism>
<name>A0A382JBH3_9ZZZZ</name>
<feature type="non-terminal residue" evidence="3">
    <location>
        <position position="55"/>
    </location>
</feature>
<feature type="domain" description="Core-binding (CB)" evidence="2">
    <location>
        <begin position="1"/>
        <end position="34"/>
    </location>
</feature>